<dbReference type="Proteomes" id="UP001433508">
    <property type="component" value="Unassembled WGS sequence"/>
</dbReference>
<keyword evidence="2" id="KW-1185">Reference proteome</keyword>
<dbReference type="EMBL" id="MU971340">
    <property type="protein sequence ID" value="KAK9240371.1"/>
    <property type="molecule type" value="Genomic_DNA"/>
</dbReference>
<reference evidence="2" key="1">
    <citation type="journal article" date="2024" name="Front. Bioeng. Biotechnol.">
        <title>Genome-scale model development and genomic sequencing of the oleaginous clade Lipomyces.</title>
        <authorList>
            <person name="Czajka J.J."/>
            <person name="Han Y."/>
            <person name="Kim J."/>
            <person name="Mondo S.J."/>
            <person name="Hofstad B.A."/>
            <person name="Robles A."/>
            <person name="Haridas S."/>
            <person name="Riley R."/>
            <person name="LaButti K."/>
            <person name="Pangilinan J."/>
            <person name="Andreopoulos W."/>
            <person name="Lipzen A."/>
            <person name="Yan J."/>
            <person name="Wang M."/>
            <person name="Ng V."/>
            <person name="Grigoriev I.V."/>
            <person name="Spatafora J.W."/>
            <person name="Magnuson J.K."/>
            <person name="Baker S.E."/>
            <person name="Pomraning K.R."/>
        </authorList>
    </citation>
    <scope>NUCLEOTIDE SEQUENCE [LARGE SCALE GENOMIC DNA]</scope>
    <source>
        <strain evidence="2">CBS 7786</strain>
    </source>
</reference>
<proteinExistence type="predicted"/>
<comment type="caution">
    <text evidence="1">The sequence shown here is derived from an EMBL/GenBank/DDBJ whole genome shotgun (WGS) entry which is preliminary data.</text>
</comment>
<evidence type="ECO:0000313" key="1">
    <source>
        <dbReference type="EMBL" id="KAK9240371.1"/>
    </source>
</evidence>
<protein>
    <submittedName>
        <fullName evidence="1">Uncharacterized protein</fullName>
    </submittedName>
</protein>
<gene>
    <name evidence="1" type="ORF">V1525DRAFT_448213</name>
</gene>
<evidence type="ECO:0000313" key="2">
    <source>
        <dbReference type="Proteomes" id="UP001433508"/>
    </source>
</evidence>
<organism evidence="1 2">
    <name type="scientific">Lipomyces kononenkoae</name>
    <name type="common">Yeast</name>
    <dbReference type="NCBI Taxonomy" id="34357"/>
    <lineage>
        <taxon>Eukaryota</taxon>
        <taxon>Fungi</taxon>
        <taxon>Dikarya</taxon>
        <taxon>Ascomycota</taxon>
        <taxon>Saccharomycotina</taxon>
        <taxon>Lipomycetes</taxon>
        <taxon>Lipomycetales</taxon>
        <taxon>Lipomycetaceae</taxon>
        <taxon>Lipomyces</taxon>
    </lineage>
</organism>
<accession>A0ACC3T9M1</accession>
<name>A0ACC3T9M1_LIPKO</name>
<sequence>MRVSSLSVIATGAILLVILGASPTAGSLVRRAEGSFPKDRMPSVEGSEGSPLARQVLGTGSSAAGDKAESSHELHVAPTAEDAELGVATLASVMPQTLRATANTFVDNYRSFAMSFMMIIFSEIGDKTFLIAAIMAMKHPRTTVFSGAFASLVVMTVLSALLGHAVPQLIPKKYTSYLAAFLFVVFGVRLIREGLQMDKGAGVEEEMQEVETELAAKDFESQSGSLESGRVKPEKTGKLQGLLNLFSLFLSPVWIQTFVMTFLGEWGDRSQIATIAMAAGQDYVFVIFGAIAGHGLCTLAAVLGGKLLASKISLRTITLGGGAAFLVFAVIYFYEAMHL</sequence>